<dbReference type="EMBL" id="CAJVQA010002346">
    <property type="protein sequence ID" value="CAG8544265.1"/>
    <property type="molecule type" value="Genomic_DNA"/>
</dbReference>
<accession>A0A9N9AW29</accession>
<dbReference type="Proteomes" id="UP000789759">
    <property type="component" value="Unassembled WGS sequence"/>
</dbReference>
<name>A0A9N9AW29_9GLOM</name>
<gene>
    <name evidence="1" type="ORF">CPELLU_LOCUS4442</name>
</gene>
<proteinExistence type="predicted"/>
<evidence type="ECO:0000313" key="2">
    <source>
        <dbReference type="Proteomes" id="UP000789759"/>
    </source>
</evidence>
<keyword evidence="2" id="KW-1185">Reference proteome</keyword>
<dbReference type="AlphaFoldDB" id="A0A9N9AW29"/>
<dbReference type="OrthoDB" id="2391440at2759"/>
<comment type="caution">
    <text evidence="1">The sequence shown here is derived from an EMBL/GenBank/DDBJ whole genome shotgun (WGS) entry which is preliminary data.</text>
</comment>
<sequence>MHSSTVDVLNNITNLILNDDENNESLQLFKQYKLVLYDALEIMQEQENANNIQWAQVVQKSFKGV</sequence>
<evidence type="ECO:0000313" key="1">
    <source>
        <dbReference type="EMBL" id="CAG8544265.1"/>
    </source>
</evidence>
<organism evidence="1 2">
    <name type="scientific">Cetraspora pellucida</name>
    <dbReference type="NCBI Taxonomy" id="1433469"/>
    <lineage>
        <taxon>Eukaryota</taxon>
        <taxon>Fungi</taxon>
        <taxon>Fungi incertae sedis</taxon>
        <taxon>Mucoromycota</taxon>
        <taxon>Glomeromycotina</taxon>
        <taxon>Glomeromycetes</taxon>
        <taxon>Diversisporales</taxon>
        <taxon>Gigasporaceae</taxon>
        <taxon>Cetraspora</taxon>
    </lineage>
</organism>
<protein>
    <submittedName>
        <fullName evidence="1">10639_t:CDS:1</fullName>
    </submittedName>
</protein>
<reference evidence="1" key="1">
    <citation type="submission" date="2021-06" db="EMBL/GenBank/DDBJ databases">
        <authorList>
            <person name="Kallberg Y."/>
            <person name="Tangrot J."/>
            <person name="Rosling A."/>
        </authorList>
    </citation>
    <scope>NUCLEOTIDE SEQUENCE</scope>
    <source>
        <strain evidence="1">FL966</strain>
    </source>
</reference>